<name>A0ABT1HKQ4_9NOCA</name>
<sequence>MRGNNRFVKSTTPRRAIAGLLASAALLLIPVAAPTLGAPAGAAPSPTTREATDRSLHLTGAPNARDFAGYRGIEGAQVNSKVIRSDNLSRITSEDVARLTTRSVRSVVDLRTGVERALQPDRRLPGAVEVTHDVLGRSPITTLVDLPSAYRSFVTDSGARVAIAATLRGIESTAAAGGTTLIHCTAGKDRTGWVSAVLLSVLGVDRPTIEADFLASNTYRHTSASDRINGVDVAWLRSSFATADARYGSIDGYVRAGLGLSARDITTLRSVLLTPTRR</sequence>
<dbReference type="EMBL" id="JAMTCJ010000004">
    <property type="protein sequence ID" value="MCP2178512.1"/>
    <property type="molecule type" value="Genomic_DNA"/>
</dbReference>
<dbReference type="SUPFAM" id="SSF52799">
    <property type="entry name" value="(Phosphotyrosine protein) phosphatases II"/>
    <property type="match status" value="1"/>
</dbReference>
<accession>A0ABT1HKQ4</accession>
<dbReference type="PROSITE" id="PS50056">
    <property type="entry name" value="TYR_PHOSPHATASE_2"/>
    <property type="match status" value="1"/>
</dbReference>
<keyword evidence="2" id="KW-0732">Signal</keyword>
<keyword evidence="5" id="KW-1185">Reference proteome</keyword>
<dbReference type="Proteomes" id="UP001206895">
    <property type="component" value="Unassembled WGS sequence"/>
</dbReference>
<evidence type="ECO:0000259" key="3">
    <source>
        <dbReference type="PROSITE" id="PS50056"/>
    </source>
</evidence>
<reference evidence="4 5" key="1">
    <citation type="submission" date="2022-06" db="EMBL/GenBank/DDBJ databases">
        <title>Genomic Encyclopedia of Archaeal and Bacterial Type Strains, Phase II (KMG-II): from individual species to whole genera.</title>
        <authorList>
            <person name="Goeker M."/>
        </authorList>
    </citation>
    <scope>NUCLEOTIDE SEQUENCE [LARGE SCALE GENOMIC DNA]</scope>
    <source>
        <strain evidence="4 5">DSM 44693</strain>
    </source>
</reference>
<evidence type="ECO:0000313" key="4">
    <source>
        <dbReference type="EMBL" id="MCP2178512.1"/>
    </source>
</evidence>
<dbReference type="InterPro" id="IPR029021">
    <property type="entry name" value="Prot-tyrosine_phosphatase-like"/>
</dbReference>
<evidence type="ECO:0000313" key="5">
    <source>
        <dbReference type="Proteomes" id="UP001206895"/>
    </source>
</evidence>
<comment type="caution">
    <text evidence="4">The sequence shown here is derived from an EMBL/GenBank/DDBJ whole genome shotgun (WGS) entry which is preliminary data.</text>
</comment>
<gene>
    <name evidence="4" type="ORF">LX13_004353</name>
</gene>
<organism evidence="4 5">
    <name type="scientific">Williamsia maris</name>
    <dbReference type="NCBI Taxonomy" id="72806"/>
    <lineage>
        <taxon>Bacteria</taxon>
        <taxon>Bacillati</taxon>
        <taxon>Actinomycetota</taxon>
        <taxon>Actinomycetes</taxon>
        <taxon>Mycobacteriales</taxon>
        <taxon>Nocardiaceae</taxon>
        <taxon>Williamsia</taxon>
    </lineage>
</organism>
<dbReference type="InterPro" id="IPR026893">
    <property type="entry name" value="Tyr/Ser_Pase_IphP-type"/>
</dbReference>
<proteinExistence type="inferred from homology"/>
<comment type="similarity">
    <text evidence="1">Belongs to the protein-tyrosine phosphatase family.</text>
</comment>
<dbReference type="PROSITE" id="PS00383">
    <property type="entry name" value="TYR_PHOSPHATASE_1"/>
    <property type="match status" value="1"/>
</dbReference>
<feature type="signal peptide" evidence="2">
    <location>
        <begin position="1"/>
        <end position="37"/>
    </location>
</feature>
<evidence type="ECO:0000256" key="2">
    <source>
        <dbReference type="SAM" id="SignalP"/>
    </source>
</evidence>
<dbReference type="Gene3D" id="3.90.190.10">
    <property type="entry name" value="Protein tyrosine phosphatase superfamily"/>
    <property type="match status" value="1"/>
</dbReference>
<dbReference type="PANTHER" id="PTHR31126">
    <property type="entry name" value="TYROSINE-PROTEIN PHOSPHATASE"/>
    <property type="match status" value="1"/>
</dbReference>
<feature type="domain" description="Tyrosine specific protein phosphatases" evidence="3">
    <location>
        <begin position="161"/>
        <end position="199"/>
    </location>
</feature>
<dbReference type="InterPro" id="IPR016130">
    <property type="entry name" value="Tyr_Pase_AS"/>
</dbReference>
<dbReference type="InterPro" id="IPR000387">
    <property type="entry name" value="Tyr_Pase_dom"/>
</dbReference>
<protein>
    <submittedName>
        <fullName evidence="4">Protein-tyrosine phosphatase</fullName>
    </submittedName>
</protein>
<dbReference type="Pfam" id="PF13350">
    <property type="entry name" value="Y_phosphatase3"/>
    <property type="match status" value="1"/>
</dbReference>
<dbReference type="PANTHER" id="PTHR31126:SF1">
    <property type="entry name" value="TYROSINE SPECIFIC PROTEIN PHOSPHATASES DOMAIN-CONTAINING PROTEIN"/>
    <property type="match status" value="1"/>
</dbReference>
<feature type="chain" id="PRO_5047489961" evidence="2">
    <location>
        <begin position="38"/>
        <end position="278"/>
    </location>
</feature>
<evidence type="ECO:0000256" key="1">
    <source>
        <dbReference type="ARBA" id="ARBA00009580"/>
    </source>
</evidence>